<dbReference type="AlphaFoldDB" id="A0AA35YQ72"/>
<feature type="compositionally biased region" description="Acidic residues" evidence="1">
    <location>
        <begin position="213"/>
        <end position="238"/>
    </location>
</feature>
<organism evidence="2 3">
    <name type="scientific">Lactuca saligna</name>
    <name type="common">Willowleaf lettuce</name>
    <dbReference type="NCBI Taxonomy" id="75948"/>
    <lineage>
        <taxon>Eukaryota</taxon>
        <taxon>Viridiplantae</taxon>
        <taxon>Streptophyta</taxon>
        <taxon>Embryophyta</taxon>
        <taxon>Tracheophyta</taxon>
        <taxon>Spermatophyta</taxon>
        <taxon>Magnoliopsida</taxon>
        <taxon>eudicotyledons</taxon>
        <taxon>Gunneridae</taxon>
        <taxon>Pentapetalae</taxon>
        <taxon>asterids</taxon>
        <taxon>campanulids</taxon>
        <taxon>Asterales</taxon>
        <taxon>Asteraceae</taxon>
        <taxon>Cichorioideae</taxon>
        <taxon>Cichorieae</taxon>
        <taxon>Lactucinae</taxon>
        <taxon>Lactuca</taxon>
    </lineage>
</organism>
<keyword evidence="3" id="KW-1185">Reference proteome</keyword>
<sequence length="238" mass="28186">MGVNFQDSHIRFLELVSHVTKPKRSFGRNLNLYEWLRLNKKKPFPLEFDITGRLYTVVGDNYQVYIRLVSNEVAKNVPFHYVPEDYKKKNLSHLTYYFRDTPHWNNIVQGIDADFKASYRRRKSKTECLKHSLGERSNHTRGIGRKVKNIAPYYVPSTSTNAQNFNAFAQELTQQFTEQMLQMFLSQNPNTQPPQFQITFDPSRLQVPNVHDVDEEDEENQRYENEDDENEEDDVNEE</sequence>
<feature type="region of interest" description="Disordered" evidence="1">
    <location>
        <begin position="205"/>
        <end position="238"/>
    </location>
</feature>
<evidence type="ECO:0000313" key="2">
    <source>
        <dbReference type="EMBL" id="CAI9277952.1"/>
    </source>
</evidence>
<evidence type="ECO:0000313" key="3">
    <source>
        <dbReference type="Proteomes" id="UP001177003"/>
    </source>
</evidence>
<accession>A0AA35YQ72</accession>
<reference evidence="2" key="1">
    <citation type="submission" date="2023-04" db="EMBL/GenBank/DDBJ databases">
        <authorList>
            <person name="Vijverberg K."/>
            <person name="Xiong W."/>
            <person name="Schranz E."/>
        </authorList>
    </citation>
    <scope>NUCLEOTIDE SEQUENCE</scope>
</reference>
<gene>
    <name evidence="2" type="ORF">LSALG_LOCUS17856</name>
</gene>
<evidence type="ECO:0000256" key="1">
    <source>
        <dbReference type="SAM" id="MobiDB-lite"/>
    </source>
</evidence>
<name>A0AA35YQ72_LACSI</name>
<protein>
    <submittedName>
        <fullName evidence="2">Uncharacterized protein</fullName>
    </submittedName>
</protein>
<dbReference type="Proteomes" id="UP001177003">
    <property type="component" value="Chromosome 3"/>
</dbReference>
<proteinExistence type="predicted"/>
<dbReference type="EMBL" id="OX465079">
    <property type="protein sequence ID" value="CAI9277952.1"/>
    <property type="molecule type" value="Genomic_DNA"/>
</dbReference>